<reference evidence="5 7" key="1">
    <citation type="journal article" date="2017" name="Front. Immunol.">
        <title>Complete Genome Sequence of Lactobacillus casei LC5, a Potential Probiotics for Atopic Dermatitis.</title>
        <authorList>
            <person name="Kang J."/>
            <person name="Chung W.H."/>
            <person name="Lim T.J."/>
            <person name="Whon T.W."/>
            <person name="Lim S."/>
            <person name="Nam Y.D."/>
        </authorList>
    </citation>
    <scope>NUCLEOTIDE SEQUENCE [LARGE SCALE GENOMIC DNA]</scope>
    <source>
        <strain evidence="5 7">LC5</strain>
    </source>
</reference>
<dbReference type="SUPFAM" id="SSF46785">
    <property type="entry name" value="Winged helix' DNA-binding domain"/>
    <property type="match status" value="1"/>
</dbReference>
<evidence type="ECO:0000313" key="5">
    <source>
        <dbReference type="EMBL" id="ARY92757.1"/>
    </source>
</evidence>
<evidence type="ECO:0000313" key="8">
    <source>
        <dbReference type="Proteomes" id="UP001303564"/>
    </source>
</evidence>
<accession>A0AAN1F122</accession>
<keyword evidence="8" id="KW-1185">Reference proteome</keyword>
<feature type="domain" description="HTH deoR-type" evidence="4">
    <location>
        <begin position="3"/>
        <end position="58"/>
    </location>
</feature>
<keyword evidence="1" id="KW-0805">Transcription regulation</keyword>
<evidence type="ECO:0000313" key="7">
    <source>
        <dbReference type="Proteomes" id="UP000195609"/>
    </source>
</evidence>
<dbReference type="InterPro" id="IPR001034">
    <property type="entry name" value="DeoR_HTH"/>
</dbReference>
<dbReference type="InterPro" id="IPR018356">
    <property type="entry name" value="Tscrpt_reg_HTH_DeoR_CS"/>
</dbReference>
<name>A0AAN1F122_LACCA</name>
<evidence type="ECO:0000256" key="2">
    <source>
        <dbReference type="ARBA" id="ARBA00023125"/>
    </source>
</evidence>
<keyword evidence="2 6" id="KW-0238">DNA-binding</keyword>
<dbReference type="SMART" id="SM00420">
    <property type="entry name" value="HTH_DEOR"/>
    <property type="match status" value="1"/>
</dbReference>
<dbReference type="GO" id="GO:0003677">
    <property type="term" value="F:DNA binding"/>
    <property type="evidence" value="ECO:0007669"/>
    <property type="project" value="UniProtKB-KW"/>
</dbReference>
<proteinExistence type="predicted"/>
<dbReference type="SMART" id="SM01134">
    <property type="entry name" value="DeoRC"/>
    <property type="match status" value="1"/>
</dbReference>
<dbReference type="PROSITE" id="PS00894">
    <property type="entry name" value="HTH_DEOR_1"/>
    <property type="match status" value="1"/>
</dbReference>
<evidence type="ECO:0000313" key="6">
    <source>
        <dbReference type="EMBL" id="WNX27390.1"/>
    </source>
</evidence>
<protein>
    <submittedName>
        <fullName evidence="6">DeoR/GlpR family DNA-binding transcription regulator</fullName>
    </submittedName>
    <submittedName>
        <fullName evidence="5">Transcriptional regulator</fullName>
    </submittedName>
</protein>
<evidence type="ECO:0000256" key="3">
    <source>
        <dbReference type="ARBA" id="ARBA00023163"/>
    </source>
</evidence>
<gene>
    <name evidence="5" type="ORF">BGL52_13705</name>
    <name evidence="6" type="ORF">RWA16_13465</name>
</gene>
<dbReference type="GO" id="GO:0003700">
    <property type="term" value="F:DNA-binding transcription factor activity"/>
    <property type="evidence" value="ECO:0007669"/>
    <property type="project" value="InterPro"/>
</dbReference>
<dbReference type="PANTHER" id="PTHR30363:SF44">
    <property type="entry name" value="AGA OPERON TRANSCRIPTIONAL REPRESSOR-RELATED"/>
    <property type="match status" value="1"/>
</dbReference>
<dbReference type="InterPro" id="IPR036390">
    <property type="entry name" value="WH_DNA-bd_sf"/>
</dbReference>
<evidence type="ECO:0000256" key="1">
    <source>
        <dbReference type="ARBA" id="ARBA00023015"/>
    </source>
</evidence>
<dbReference type="Proteomes" id="UP001303564">
    <property type="component" value="Chromosome"/>
</dbReference>
<dbReference type="Proteomes" id="UP000195609">
    <property type="component" value="Chromosome"/>
</dbReference>
<dbReference type="EMBL" id="CP017065">
    <property type="protein sequence ID" value="ARY92757.1"/>
    <property type="molecule type" value="Genomic_DNA"/>
</dbReference>
<sequence>MKIDERRRYILDAVNQNKNVRISALSKKMAVSRETIRKDIYNLAEKGLVSAIRGGAEAVDDDPTSRFDQRKAVNQDAKREMAQRALSYIKDGATIFLDSGTSSYELAEALKQEPRHDLSIITSSTFVAQTLLVMKGIQIVLLGGVVRGDEGSVSGPIALQAIESIYADVGFFGCGGIDEVSGITNRYLEESQTAKAMKQHCRTSIVLADHSKFGASSLVSMFKLDDVDFIISDSGINKDLVQHIGVKNLVV</sequence>
<dbReference type="InterPro" id="IPR014036">
    <property type="entry name" value="DeoR-like_C"/>
</dbReference>
<dbReference type="SUPFAM" id="SSF100950">
    <property type="entry name" value="NagB/RpiA/CoA transferase-like"/>
    <property type="match status" value="1"/>
</dbReference>
<dbReference type="EMBL" id="CP136128">
    <property type="protein sequence ID" value="WNX27390.1"/>
    <property type="molecule type" value="Genomic_DNA"/>
</dbReference>
<dbReference type="InterPro" id="IPR036388">
    <property type="entry name" value="WH-like_DNA-bd_sf"/>
</dbReference>
<dbReference type="AlphaFoldDB" id="A0AAN1F122"/>
<dbReference type="InterPro" id="IPR050313">
    <property type="entry name" value="Carb_Metab_HTH_regulators"/>
</dbReference>
<dbReference type="InterPro" id="IPR037171">
    <property type="entry name" value="NagB/RpiA_transferase-like"/>
</dbReference>
<dbReference type="PANTHER" id="PTHR30363">
    <property type="entry name" value="HTH-TYPE TRANSCRIPTIONAL REGULATOR SRLR-RELATED"/>
    <property type="match status" value="1"/>
</dbReference>
<dbReference type="Gene3D" id="1.10.10.10">
    <property type="entry name" value="Winged helix-like DNA-binding domain superfamily/Winged helix DNA-binding domain"/>
    <property type="match status" value="1"/>
</dbReference>
<reference evidence="6 8" key="2">
    <citation type="submission" date="2023-09" db="EMBL/GenBank/DDBJ databases">
        <title>Genomic characteristic of L. casei group strains isolated from clinical sources.</title>
        <authorList>
            <person name="Jarocki P."/>
        </authorList>
    </citation>
    <scope>NUCLEOTIDE SEQUENCE [LARGE SCALE GENOMIC DNA]</scope>
    <source>
        <strain evidence="6 8">LMG 24099</strain>
    </source>
</reference>
<dbReference type="Pfam" id="PF08220">
    <property type="entry name" value="HTH_DeoR"/>
    <property type="match status" value="1"/>
</dbReference>
<dbReference type="Pfam" id="PF00455">
    <property type="entry name" value="DeoRC"/>
    <property type="match status" value="1"/>
</dbReference>
<dbReference type="RefSeq" id="WP_049170800.1">
    <property type="nucleotide sequence ID" value="NZ_CP017065.1"/>
</dbReference>
<dbReference type="Gene3D" id="3.40.50.1360">
    <property type="match status" value="1"/>
</dbReference>
<keyword evidence="3" id="KW-0804">Transcription</keyword>
<evidence type="ECO:0000259" key="4">
    <source>
        <dbReference type="PROSITE" id="PS51000"/>
    </source>
</evidence>
<organism evidence="5 7">
    <name type="scientific">Lacticaseibacillus casei</name>
    <name type="common">Lactobacillus casei</name>
    <dbReference type="NCBI Taxonomy" id="1582"/>
    <lineage>
        <taxon>Bacteria</taxon>
        <taxon>Bacillati</taxon>
        <taxon>Bacillota</taxon>
        <taxon>Bacilli</taxon>
        <taxon>Lactobacillales</taxon>
        <taxon>Lactobacillaceae</taxon>
        <taxon>Lacticaseibacillus</taxon>
    </lineage>
</organism>
<dbReference type="PROSITE" id="PS51000">
    <property type="entry name" value="HTH_DEOR_2"/>
    <property type="match status" value="1"/>
</dbReference>